<gene>
    <name evidence="2" type="ORF">IAD36_06585</name>
</gene>
<evidence type="ECO:0000259" key="1">
    <source>
        <dbReference type="Pfam" id="PF05239"/>
    </source>
</evidence>
<dbReference type="InterPro" id="IPR011033">
    <property type="entry name" value="PRC_barrel-like_sf"/>
</dbReference>
<proteinExistence type="predicted"/>
<feature type="domain" description="PRC-barrel" evidence="1">
    <location>
        <begin position="5"/>
        <end position="76"/>
    </location>
</feature>
<sequence>MACLFSELRCKEVIDLHSGQRLGYVCDAEYEPCDGKILAIIVPGQGRAGGLLGREDDYVIPWSSISRLGSDIILVDLQQSPSRRRREKRPFLY</sequence>
<reference evidence="2" key="2">
    <citation type="journal article" date="2021" name="PeerJ">
        <title>Extensive microbial diversity within the chicken gut microbiome revealed by metagenomics and culture.</title>
        <authorList>
            <person name="Gilroy R."/>
            <person name="Ravi A."/>
            <person name="Getino M."/>
            <person name="Pursley I."/>
            <person name="Horton D.L."/>
            <person name="Alikhan N.F."/>
            <person name="Baker D."/>
            <person name="Gharbi K."/>
            <person name="Hall N."/>
            <person name="Watson M."/>
            <person name="Adriaenssens E.M."/>
            <person name="Foster-Nyarko E."/>
            <person name="Jarju S."/>
            <person name="Secka A."/>
            <person name="Antonio M."/>
            <person name="Oren A."/>
            <person name="Chaudhuri R.R."/>
            <person name="La Ragione R."/>
            <person name="Hildebrand F."/>
            <person name="Pallen M.J."/>
        </authorList>
    </citation>
    <scope>NUCLEOTIDE SEQUENCE</scope>
    <source>
        <strain evidence="2">ChiGjej3B3-7149</strain>
    </source>
</reference>
<dbReference type="InterPro" id="IPR027275">
    <property type="entry name" value="PRC-brl_dom"/>
</dbReference>
<reference evidence="2" key="1">
    <citation type="submission" date="2020-10" db="EMBL/GenBank/DDBJ databases">
        <authorList>
            <person name="Gilroy R."/>
        </authorList>
    </citation>
    <scope>NUCLEOTIDE SEQUENCE</scope>
    <source>
        <strain evidence="2">ChiGjej3B3-7149</strain>
    </source>
</reference>
<dbReference type="InterPro" id="IPR014238">
    <property type="entry name" value="Spore_YlmC/YmxH"/>
</dbReference>
<dbReference type="SUPFAM" id="SSF50346">
    <property type="entry name" value="PRC-barrel domain"/>
    <property type="match status" value="1"/>
</dbReference>
<dbReference type="Proteomes" id="UP000824238">
    <property type="component" value="Unassembled WGS sequence"/>
</dbReference>
<organism evidence="2 3">
    <name type="scientific">Candidatus Scatomorpha intestinigallinarum</name>
    <dbReference type="NCBI Taxonomy" id="2840923"/>
    <lineage>
        <taxon>Bacteria</taxon>
        <taxon>Bacillati</taxon>
        <taxon>Bacillota</taxon>
        <taxon>Clostridia</taxon>
        <taxon>Eubacteriales</taxon>
        <taxon>Candidatus Scatomorpha</taxon>
    </lineage>
</organism>
<comment type="caution">
    <text evidence="2">The sequence shown here is derived from an EMBL/GenBank/DDBJ whole genome shotgun (WGS) entry which is preliminary data.</text>
</comment>
<protein>
    <submittedName>
        <fullName evidence="2">YlmC/YmxH family sporulation protein</fullName>
    </submittedName>
</protein>
<dbReference type="NCBIfam" id="TIGR02888">
    <property type="entry name" value="spore_YlmC_YmxH"/>
    <property type="match status" value="1"/>
</dbReference>
<accession>A0A9D1IZB9</accession>
<dbReference type="Pfam" id="PF05239">
    <property type="entry name" value="PRC"/>
    <property type="match status" value="1"/>
</dbReference>
<dbReference type="PANTHER" id="PTHR40061">
    <property type="entry name" value="SPORULATION PROTEIN YLMC-RELATED"/>
    <property type="match status" value="1"/>
</dbReference>
<dbReference type="EMBL" id="DVHH01000158">
    <property type="protein sequence ID" value="HIR55237.1"/>
    <property type="molecule type" value="Genomic_DNA"/>
</dbReference>
<evidence type="ECO:0000313" key="2">
    <source>
        <dbReference type="EMBL" id="HIR55237.1"/>
    </source>
</evidence>
<dbReference type="Gene3D" id="2.30.30.240">
    <property type="entry name" value="PRC-barrel domain"/>
    <property type="match status" value="1"/>
</dbReference>
<dbReference type="AlphaFoldDB" id="A0A9D1IZB9"/>
<evidence type="ECO:0000313" key="3">
    <source>
        <dbReference type="Proteomes" id="UP000824238"/>
    </source>
</evidence>
<dbReference type="PANTHER" id="PTHR40061:SF1">
    <property type="entry name" value="SPORULATION PROTEIN YLMC-RELATED"/>
    <property type="match status" value="1"/>
</dbReference>
<name>A0A9D1IZB9_9FIRM</name>